<dbReference type="Pfam" id="PF04015">
    <property type="entry name" value="DUF362"/>
    <property type="match status" value="1"/>
</dbReference>
<dbReference type="PANTHER" id="PTHR24960">
    <property type="entry name" value="PHOTOSYSTEM I IRON-SULFUR CENTER-RELATED"/>
    <property type="match status" value="1"/>
</dbReference>
<dbReference type="SUPFAM" id="SSF54862">
    <property type="entry name" value="4Fe-4S ferredoxins"/>
    <property type="match status" value="1"/>
</dbReference>
<feature type="domain" description="4Fe-4S ferredoxin-type" evidence="5">
    <location>
        <begin position="358"/>
        <end position="385"/>
    </location>
</feature>
<proteinExistence type="predicted"/>
<protein>
    <submittedName>
        <fullName evidence="6">Iron-sulfur cluster-binding protein</fullName>
    </submittedName>
</protein>
<evidence type="ECO:0000256" key="1">
    <source>
        <dbReference type="ARBA" id="ARBA00022485"/>
    </source>
</evidence>
<dbReference type="InterPro" id="IPR017900">
    <property type="entry name" value="4Fe4S_Fe_S_CS"/>
</dbReference>
<keyword evidence="1" id="KW-0004">4Fe-4S</keyword>
<dbReference type="Pfam" id="PF13237">
    <property type="entry name" value="Fer4_10"/>
    <property type="match status" value="1"/>
</dbReference>
<gene>
    <name evidence="6" type="ORF">OZSIB_3907</name>
</gene>
<keyword evidence="2" id="KW-0479">Metal-binding</keyword>
<sequence length="406" mass="43584">MTATVIGSNPGPTKEGRPVLACVPCASYEAAELTPAVERLLEPWGGFAALVRPGMTVFLKPNMLSAKSPAAAATTHPAVVEVVAAACRARGARVVIGDSPPLTMKRVEDFWEATGYRAAADRAGAELVALEREPAREITVTGPRGPLALRITDWYWRADLVINLCKLKTHNLTVLTGAVKNHFGLVPGLQKAQLHLRLPRATEFGALLADLAAAVPMGLHVMDGIVGMDGNGPAGGRPVPTGVLLAARDPVTVDLGASAVAGIEPADQPILRQCRARGWGPASLDEVVRHGDDPRRWRFAGFQVPAVPLLYRVPEPLFNVLRRFIWARPALVPARCIRCGACARVCAARAAELGRDGVRFRYGRCISCFCCLEVCPVEAIAMRSSPLIQVALYLRAWKRKLQGRSV</sequence>
<accession>A0A367ZNR3</accession>
<dbReference type="PROSITE" id="PS00198">
    <property type="entry name" value="4FE4S_FER_1"/>
    <property type="match status" value="1"/>
</dbReference>
<reference evidence="6 7" key="1">
    <citation type="submission" date="2018-05" db="EMBL/GenBank/DDBJ databases">
        <title>A metagenomic window into the 2 km-deep terrestrial subsurface aquifer revealed taxonomically and functionally diverse microbial community comprising novel uncultured bacterial lineages.</title>
        <authorList>
            <person name="Kadnikov V.V."/>
            <person name="Mardanov A.V."/>
            <person name="Beletsky A.V."/>
            <person name="Banks D."/>
            <person name="Pimenov N.V."/>
            <person name="Frank Y.A."/>
            <person name="Karnachuk O.V."/>
            <person name="Ravin N.V."/>
        </authorList>
    </citation>
    <scope>NUCLEOTIDE SEQUENCE [LARGE SCALE GENOMIC DNA]</scope>
    <source>
        <strain evidence="6">BY5</strain>
    </source>
</reference>
<evidence type="ECO:0000256" key="4">
    <source>
        <dbReference type="ARBA" id="ARBA00023014"/>
    </source>
</evidence>
<dbReference type="PROSITE" id="PS51379">
    <property type="entry name" value="4FE4S_FER_2"/>
    <property type="match status" value="2"/>
</dbReference>
<feature type="domain" description="4Fe-4S ferredoxin-type" evidence="5">
    <location>
        <begin position="327"/>
        <end position="356"/>
    </location>
</feature>
<keyword evidence="4" id="KW-0411">Iron-sulfur</keyword>
<comment type="caution">
    <text evidence="6">The sequence shown here is derived from an EMBL/GenBank/DDBJ whole genome shotgun (WGS) entry which is preliminary data.</text>
</comment>
<name>A0A367ZNR3_9BACT</name>
<evidence type="ECO:0000256" key="2">
    <source>
        <dbReference type="ARBA" id="ARBA00022723"/>
    </source>
</evidence>
<dbReference type="Proteomes" id="UP000252355">
    <property type="component" value="Unassembled WGS sequence"/>
</dbReference>
<evidence type="ECO:0000259" key="5">
    <source>
        <dbReference type="PROSITE" id="PS51379"/>
    </source>
</evidence>
<dbReference type="EMBL" id="QOQW01000010">
    <property type="protein sequence ID" value="RCK79753.1"/>
    <property type="molecule type" value="Genomic_DNA"/>
</dbReference>
<dbReference type="GO" id="GO:0046872">
    <property type="term" value="F:metal ion binding"/>
    <property type="evidence" value="ECO:0007669"/>
    <property type="project" value="UniProtKB-KW"/>
</dbReference>
<evidence type="ECO:0000313" key="7">
    <source>
        <dbReference type="Proteomes" id="UP000252355"/>
    </source>
</evidence>
<dbReference type="InterPro" id="IPR017896">
    <property type="entry name" value="4Fe4S_Fe-S-bd"/>
</dbReference>
<evidence type="ECO:0000256" key="3">
    <source>
        <dbReference type="ARBA" id="ARBA00023004"/>
    </source>
</evidence>
<dbReference type="InterPro" id="IPR050157">
    <property type="entry name" value="PSI_iron-sulfur_center"/>
</dbReference>
<organism evidence="6 7">
    <name type="scientific">Candidatus Ozemobacter sibiricus</name>
    <dbReference type="NCBI Taxonomy" id="2268124"/>
    <lineage>
        <taxon>Bacteria</taxon>
        <taxon>Candidatus Ozemobacteria</taxon>
        <taxon>Candidatus Ozemobacterales</taxon>
        <taxon>Candidatus Ozemobacteraceae</taxon>
        <taxon>Candidatus Ozemobacter</taxon>
    </lineage>
</organism>
<dbReference type="GO" id="GO:0051539">
    <property type="term" value="F:4 iron, 4 sulfur cluster binding"/>
    <property type="evidence" value="ECO:0007669"/>
    <property type="project" value="UniProtKB-KW"/>
</dbReference>
<evidence type="ECO:0000313" key="6">
    <source>
        <dbReference type="EMBL" id="RCK79753.1"/>
    </source>
</evidence>
<dbReference type="AlphaFoldDB" id="A0A367ZNR3"/>
<dbReference type="InterPro" id="IPR007160">
    <property type="entry name" value="DUF362"/>
</dbReference>
<keyword evidence="3" id="KW-0408">Iron</keyword>
<dbReference type="Gene3D" id="3.30.70.20">
    <property type="match status" value="1"/>
</dbReference>